<evidence type="ECO:0000256" key="10">
    <source>
        <dbReference type="SAM" id="MobiDB-lite"/>
    </source>
</evidence>
<dbReference type="GO" id="GO:0004497">
    <property type="term" value="F:monooxygenase activity"/>
    <property type="evidence" value="ECO:0007669"/>
    <property type="project" value="UniProtKB-ARBA"/>
</dbReference>
<evidence type="ECO:0000256" key="1">
    <source>
        <dbReference type="ARBA" id="ARBA00002494"/>
    </source>
</evidence>
<evidence type="ECO:0000256" key="5">
    <source>
        <dbReference type="ARBA" id="ARBA00023004"/>
    </source>
</evidence>
<evidence type="ECO:0000256" key="3">
    <source>
        <dbReference type="ARBA" id="ARBA00022714"/>
    </source>
</evidence>
<name>A0A7J5DZ62_NOCSI</name>
<evidence type="ECO:0000256" key="2">
    <source>
        <dbReference type="ARBA" id="ARBA00015816"/>
    </source>
</evidence>
<dbReference type="FunFam" id="2.102.10.10:FF:000016">
    <property type="entry name" value="Nitrite reductase/ring-hydroxylating ferredoxin subunit"/>
    <property type="match status" value="1"/>
</dbReference>
<accession>A0A7J5DZ62</accession>
<dbReference type="SUPFAM" id="SSF50022">
    <property type="entry name" value="ISP domain"/>
    <property type="match status" value="1"/>
</dbReference>
<dbReference type="PANTHER" id="PTHR10134">
    <property type="entry name" value="CYTOCHROME B-C1 COMPLEX SUBUNIT RIESKE, MITOCHONDRIAL"/>
    <property type="match status" value="1"/>
</dbReference>
<evidence type="ECO:0000256" key="11">
    <source>
        <dbReference type="SAM" id="SignalP"/>
    </source>
</evidence>
<feature type="region of interest" description="Disordered" evidence="10">
    <location>
        <begin position="30"/>
        <end position="74"/>
    </location>
</feature>
<comment type="caution">
    <text evidence="13">The sequence shown here is derived from an EMBL/GenBank/DDBJ whole genome shotgun (WGS) entry which is preliminary data.</text>
</comment>
<dbReference type="InterPro" id="IPR005805">
    <property type="entry name" value="Rieske_Fe-S_prot_C"/>
</dbReference>
<evidence type="ECO:0000256" key="8">
    <source>
        <dbReference type="ARBA" id="ARBA00029586"/>
    </source>
</evidence>
<keyword evidence="11" id="KW-0732">Signal</keyword>
<dbReference type="GO" id="GO:0016705">
    <property type="term" value="F:oxidoreductase activity, acting on paired donors, with incorporation or reduction of molecular oxygen"/>
    <property type="evidence" value="ECO:0007669"/>
    <property type="project" value="UniProtKB-ARBA"/>
</dbReference>
<dbReference type="InterPro" id="IPR006311">
    <property type="entry name" value="TAT_signal"/>
</dbReference>
<keyword evidence="3" id="KW-0001">2Fe-2S</keyword>
<evidence type="ECO:0000256" key="7">
    <source>
        <dbReference type="ARBA" id="ARBA00023157"/>
    </source>
</evidence>
<dbReference type="GO" id="GO:0016020">
    <property type="term" value="C:membrane"/>
    <property type="evidence" value="ECO:0007669"/>
    <property type="project" value="InterPro"/>
</dbReference>
<reference evidence="13 14" key="1">
    <citation type="submission" date="2019-09" db="EMBL/GenBank/DDBJ databases">
        <title>Pimelobacter sp. isolated from Paulinella.</title>
        <authorList>
            <person name="Jeong S.E."/>
        </authorList>
    </citation>
    <scope>NUCLEOTIDE SEQUENCE [LARGE SCALE GENOMIC DNA]</scope>
    <source>
        <strain evidence="13 14">Pch-N</strain>
    </source>
</reference>
<keyword evidence="4" id="KW-0479">Metal-binding</keyword>
<keyword evidence="6" id="KW-0411">Iron-sulfur</keyword>
<evidence type="ECO:0000256" key="9">
    <source>
        <dbReference type="ARBA" id="ARBA00034078"/>
    </source>
</evidence>
<feature type="signal peptide" evidence="11">
    <location>
        <begin position="1"/>
        <end position="25"/>
    </location>
</feature>
<dbReference type="Proteomes" id="UP000449906">
    <property type="component" value="Unassembled WGS sequence"/>
</dbReference>
<evidence type="ECO:0000313" key="13">
    <source>
        <dbReference type="EMBL" id="KAB2811295.1"/>
    </source>
</evidence>
<feature type="compositionally biased region" description="Low complexity" evidence="10">
    <location>
        <begin position="40"/>
        <end position="63"/>
    </location>
</feature>
<evidence type="ECO:0000259" key="12">
    <source>
        <dbReference type="PROSITE" id="PS51296"/>
    </source>
</evidence>
<dbReference type="GO" id="GO:0051537">
    <property type="term" value="F:2 iron, 2 sulfur cluster binding"/>
    <property type="evidence" value="ECO:0007669"/>
    <property type="project" value="UniProtKB-KW"/>
</dbReference>
<comment type="function">
    <text evidence="1">Iron-sulfur subunit of the cytochrome bc1 complex, an essential component of the respiratory electron transport chain required for ATP synthesis. The bc1 complex catalyzes the oxidation of menaquinol and the reduction of cytochrome c in the respiratory chain. The bc1 complex operates through a Q-cycle mechanism that couples electron transfer to generation of the proton gradient that drives ATP synthesis.</text>
</comment>
<dbReference type="Pfam" id="PF00355">
    <property type="entry name" value="Rieske"/>
    <property type="match status" value="1"/>
</dbReference>
<evidence type="ECO:0000256" key="4">
    <source>
        <dbReference type="ARBA" id="ARBA00022723"/>
    </source>
</evidence>
<evidence type="ECO:0000313" key="14">
    <source>
        <dbReference type="Proteomes" id="UP000449906"/>
    </source>
</evidence>
<dbReference type="InterPro" id="IPR017941">
    <property type="entry name" value="Rieske_2Fe-2S"/>
</dbReference>
<dbReference type="InterPro" id="IPR036922">
    <property type="entry name" value="Rieske_2Fe-2S_sf"/>
</dbReference>
<dbReference type="AlphaFoldDB" id="A0A7J5DZ62"/>
<dbReference type="EMBL" id="WBVM01000001">
    <property type="protein sequence ID" value="KAB2811295.1"/>
    <property type="molecule type" value="Genomic_DNA"/>
</dbReference>
<evidence type="ECO:0000256" key="6">
    <source>
        <dbReference type="ARBA" id="ARBA00023014"/>
    </source>
</evidence>
<dbReference type="PROSITE" id="PS51296">
    <property type="entry name" value="RIESKE"/>
    <property type="match status" value="1"/>
</dbReference>
<dbReference type="PROSITE" id="PS51257">
    <property type="entry name" value="PROKAR_LIPOPROTEIN"/>
    <property type="match status" value="1"/>
</dbReference>
<dbReference type="RefSeq" id="WP_151578794.1">
    <property type="nucleotide sequence ID" value="NZ_WBVM01000001.1"/>
</dbReference>
<feature type="domain" description="Rieske" evidence="12">
    <location>
        <begin position="71"/>
        <end position="163"/>
    </location>
</feature>
<keyword evidence="7" id="KW-1015">Disulfide bond</keyword>
<dbReference type="Gene3D" id="2.102.10.10">
    <property type="entry name" value="Rieske [2Fe-2S] iron-sulphur domain"/>
    <property type="match status" value="1"/>
</dbReference>
<protein>
    <recommendedName>
        <fullName evidence="2">Cytochrome bc1 complex Rieske iron-sulfur subunit</fullName>
    </recommendedName>
    <alternativeName>
        <fullName evidence="8">Cytochrome bc1 reductase complex subunit QcrA</fullName>
    </alternativeName>
</protein>
<dbReference type="GO" id="GO:0046872">
    <property type="term" value="F:metal ion binding"/>
    <property type="evidence" value="ECO:0007669"/>
    <property type="project" value="UniProtKB-KW"/>
</dbReference>
<gene>
    <name evidence="13" type="ORF">F9L07_05145</name>
</gene>
<organism evidence="13 14">
    <name type="scientific">Nocardioides simplex</name>
    <name type="common">Arthrobacter simplex</name>
    <dbReference type="NCBI Taxonomy" id="2045"/>
    <lineage>
        <taxon>Bacteria</taxon>
        <taxon>Bacillati</taxon>
        <taxon>Actinomycetota</taxon>
        <taxon>Actinomycetes</taxon>
        <taxon>Propionibacteriales</taxon>
        <taxon>Nocardioidaceae</taxon>
        <taxon>Pimelobacter</taxon>
    </lineage>
</organism>
<dbReference type="InterPro" id="IPR014349">
    <property type="entry name" value="Rieske_Fe-S_prot"/>
</dbReference>
<dbReference type="CDD" id="cd03467">
    <property type="entry name" value="Rieske"/>
    <property type="match status" value="1"/>
</dbReference>
<feature type="chain" id="PRO_5038569177" description="Cytochrome bc1 complex Rieske iron-sulfur subunit" evidence="11">
    <location>
        <begin position="26"/>
        <end position="164"/>
    </location>
</feature>
<comment type="cofactor">
    <cofactor evidence="9">
        <name>[2Fe-2S] cluster</name>
        <dbReference type="ChEBI" id="CHEBI:190135"/>
    </cofactor>
</comment>
<keyword evidence="5" id="KW-0408">Iron</keyword>
<dbReference type="PRINTS" id="PR00162">
    <property type="entry name" value="RIESKE"/>
</dbReference>
<sequence length="164" mass="15503">MTSSLSRRRALSGAATLGVGVPLLAACGSGDDGAAKDPASDPATDAPSTPSSPTATETASGTPSSGGGGAGGLVATADVPVGGGVIIKDAELVVTQPSAGEFKAFSAICTHQGCLVGSVSDGQIHCPCHGSSFSVADGASQGGPAQTPLPEVAVTVSGGEVTRA</sequence>
<dbReference type="PROSITE" id="PS51318">
    <property type="entry name" value="TAT"/>
    <property type="match status" value="1"/>
</dbReference>
<proteinExistence type="predicted"/>